<accession>A0A388SCU7</accession>
<feature type="signal peptide" evidence="2">
    <location>
        <begin position="1"/>
        <end position="22"/>
    </location>
</feature>
<reference evidence="3 4" key="1">
    <citation type="journal article" date="2018" name="Int. J. Syst. Evol. Microbiol.">
        <title>Mesosutterella multiformis gen. nov., sp. nov., a member of the family Sutterellaceae and Sutterella megalosphaeroides sp. nov., isolated from human faeces.</title>
        <authorList>
            <person name="Sakamoto M."/>
            <person name="Ikeyama N."/>
            <person name="Kunihiro T."/>
            <person name="Iino T."/>
            <person name="Yuki M."/>
            <person name="Ohkuma M."/>
        </authorList>
    </citation>
    <scope>NUCLEOTIDE SEQUENCE [LARGE SCALE GENOMIC DNA]</scope>
    <source>
        <strain evidence="3 4">4NBBH2</strain>
    </source>
</reference>
<dbReference type="EMBL" id="BGZJ01000001">
    <property type="protein sequence ID" value="GBO93463.1"/>
    <property type="molecule type" value="Genomic_DNA"/>
</dbReference>
<dbReference type="Proteomes" id="UP000266091">
    <property type="component" value="Unassembled WGS sequence"/>
</dbReference>
<name>A0A388SCU7_9BURK</name>
<sequence length="143" mass="15182">MKRSCLVSLLAMLSAAVLSGCAATAQGDLSAASPSADQASDGPAPTALPRHRARSGPRALSDLADPLLDAPYQTLVHCEAEDPLVSGEKLGSVRLICHSLRVSATLTEFRDAGWRIEDIHMMESKTPEGIITIPFSVSLRKLF</sequence>
<organism evidence="3 4">
    <name type="scientific">Mesosutterella multiformis</name>
    <dbReference type="NCBI Taxonomy" id="2259133"/>
    <lineage>
        <taxon>Bacteria</taxon>
        <taxon>Pseudomonadati</taxon>
        <taxon>Pseudomonadota</taxon>
        <taxon>Betaproteobacteria</taxon>
        <taxon>Burkholderiales</taxon>
        <taxon>Sutterellaceae</taxon>
        <taxon>Mesosutterella</taxon>
    </lineage>
</organism>
<gene>
    <name evidence="3" type="ORF">MESMUL_08170</name>
</gene>
<feature type="compositionally biased region" description="Low complexity" evidence="1">
    <location>
        <begin position="31"/>
        <end position="45"/>
    </location>
</feature>
<dbReference type="AlphaFoldDB" id="A0A388SCU7"/>
<dbReference type="OrthoDB" id="9155580at2"/>
<feature type="region of interest" description="Disordered" evidence="1">
    <location>
        <begin position="31"/>
        <end position="57"/>
    </location>
</feature>
<evidence type="ECO:0000256" key="2">
    <source>
        <dbReference type="SAM" id="SignalP"/>
    </source>
</evidence>
<keyword evidence="2" id="KW-0732">Signal</keyword>
<evidence type="ECO:0008006" key="5">
    <source>
        <dbReference type="Google" id="ProtNLM"/>
    </source>
</evidence>
<evidence type="ECO:0000313" key="4">
    <source>
        <dbReference type="Proteomes" id="UP000266091"/>
    </source>
</evidence>
<evidence type="ECO:0000256" key="1">
    <source>
        <dbReference type="SAM" id="MobiDB-lite"/>
    </source>
</evidence>
<accession>A0A401LJN9</accession>
<proteinExistence type="predicted"/>
<comment type="caution">
    <text evidence="3">The sequence shown here is derived from an EMBL/GenBank/DDBJ whole genome shotgun (WGS) entry which is preliminary data.</text>
</comment>
<dbReference type="PROSITE" id="PS51257">
    <property type="entry name" value="PROKAR_LIPOPROTEIN"/>
    <property type="match status" value="1"/>
</dbReference>
<dbReference type="RefSeq" id="WP_116269839.1">
    <property type="nucleotide sequence ID" value="NZ_BGZJ01000001.1"/>
</dbReference>
<protein>
    <recommendedName>
        <fullName evidence="5">Lipoprotein</fullName>
    </recommendedName>
</protein>
<keyword evidence="4" id="KW-1185">Reference proteome</keyword>
<feature type="chain" id="PRO_5030071254" description="Lipoprotein" evidence="2">
    <location>
        <begin position="23"/>
        <end position="143"/>
    </location>
</feature>
<evidence type="ECO:0000313" key="3">
    <source>
        <dbReference type="EMBL" id="GBO93463.1"/>
    </source>
</evidence>